<dbReference type="GeneID" id="97141908"/>
<proteinExistence type="predicted"/>
<evidence type="ECO:0008006" key="3">
    <source>
        <dbReference type="Google" id="ProtNLM"/>
    </source>
</evidence>
<sequence length="58" mass="6967">MFKECKKCGAMMQLQDTYEQQRREITVYVCLNHNCKAIYRIVKDENKNVVLEEWGQLP</sequence>
<dbReference type="EMBL" id="CP080764">
    <property type="protein sequence ID" value="QYY41477.1"/>
    <property type="molecule type" value="Genomic_DNA"/>
</dbReference>
<dbReference type="RefSeq" id="WP_156424015.1">
    <property type="nucleotide sequence ID" value="NZ_CP080764.1"/>
</dbReference>
<dbReference type="Proteomes" id="UP000826616">
    <property type="component" value="Chromosome"/>
</dbReference>
<name>A0ABX8Y723_ANETH</name>
<evidence type="ECO:0000313" key="1">
    <source>
        <dbReference type="EMBL" id="QYY41477.1"/>
    </source>
</evidence>
<gene>
    <name evidence="1" type="ORF">K3F53_11050</name>
</gene>
<accession>A0ABX8Y723</accession>
<protein>
    <recommendedName>
        <fullName evidence="3">Ogr/Delta-like zinc finger</fullName>
    </recommendedName>
</protein>
<reference evidence="1 2" key="1">
    <citation type="submission" date="2021-08" db="EMBL/GenBank/DDBJ databases">
        <title>Complete genome sequence of the strain Aneurinibacillus thermoaerophilus CCM 8960.</title>
        <authorList>
            <person name="Musilova J."/>
            <person name="Kourilova X."/>
            <person name="Pernicova I."/>
            <person name="Bezdicek M."/>
            <person name="Lengerova M."/>
            <person name="Obruca S."/>
            <person name="Sedlar K."/>
        </authorList>
    </citation>
    <scope>NUCLEOTIDE SEQUENCE [LARGE SCALE GENOMIC DNA]</scope>
    <source>
        <strain evidence="1 2">CCM 8960</strain>
    </source>
</reference>
<organism evidence="1 2">
    <name type="scientific">Aneurinibacillus thermoaerophilus</name>
    <dbReference type="NCBI Taxonomy" id="143495"/>
    <lineage>
        <taxon>Bacteria</taxon>
        <taxon>Bacillati</taxon>
        <taxon>Bacillota</taxon>
        <taxon>Bacilli</taxon>
        <taxon>Bacillales</taxon>
        <taxon>Paenibacillaceae</taxon>
        <taxon>Aneurinibacillus group</taxon>
        <taxon>Aneurinibacillus</taxon>
    </lineage>
</organism>
<evidence type="ECO:0000313" key="2">
    <source>
        <dbReference type="Proteomes" id="UP000826616"/>
    </source>
</evidence>
<keyword evidence="2" id="KW-1185">Reference proteome</keyword>